<protein>
    <submittedName>
        <fullName evidence="1">Uncharacterized protein</fullName>
    </submittedName>
</protein>
<reference evidence="1" key="2">
    <citation type="submission" date="2013-05" db="EMBL/GenBank/DDBJ databases">
        <authorList>
            <person name="Carter J.-M."/>
            <person name="Baker S.C."/>
            <person name="Pink R."/>
            <person name="Carter D.R.F."/>
            <person name="Collins A."/>
            <person name="Tomlin J."/>
            <person name="Gibbs M."/>
            <person name="Breuker C.J."/>
        </authorList>
    </citation>
    <scope>NUCLEOTIDE SEQUENCE</scope>
    <source>
        <tissue evidence="1">Ovary</tissue>
    </source>
</reference>
<reference evidence="1" key="1">
    <citation type="journal article" date="2013" name="BMC Genomics">
        <title>Unscrambling butterfly oogenesis.</title>
        <authorList>
            <person name="Carter J.M."/>
            <person name="Baker S.C."/>
            <person name="Pink R."/>
            <person name="Carter D.R."/>
            <person name="Collins A."/>
            <person name="Tomlin J."/>
            <person name="Gibbs M."/>
            <person name="Breuker C.J."/>
        </authorList>
    </citation>
    <scope>NUCLEOTIDE SEQUENCE</scope>
    <source>
        <tissue evidence="1">Ovary</tissue>
    </source>
</reference>
<name>S4P097_9NEOP</name>
<organism evidence="1">
    <name type="scientific">Pararge aegeria</name>
    <name type="common">speckled wood butterfly</name>
    <dbReference type="NCBI Taxonomy" id="116150"/>
    <lineage>
        <taxon>Eukaryota</taxon>
        <taxon>Metazoa</taxon>
        <taxon>Ecdysozoa</taxon>
        <taxon>Arthropoda</taxon>
        <taxon>Hexapoda</taxon>
        <taxon>Insecta</taxon>
        <taxon>Pterygota</taxon>
        <taxon>Neoptera</taxon>
        <taxon>Endopterygota</taxon>
        <taxon>Lepidoptera</taxon>
        <taxon>Glossata</taxon>
        <taxon>Ditrysia</taxon>
        <taxon>Papilionoidea</taxon>
        <taxon>Nymphalidae</taxon>
        <taxon>Satyrinae</taxon>
        <taxon>Satyrini</taxon>
        <taxon>Parargina</taxon>
        <taxon>Pararge</taxon>
    </lineage>
</organism>
<feature type="non-terminal residue" evidence="1">
    <location>
        <position position="77"/>
    </location>
</feature>
<proteinExistence type="predicted"/>
<accession>S4P097</accession>
<dbReference type="AlphaFoldDB" id="S4P097"/>
<sequence length="77" mass="8868">MLASAAKLQWPRLRLMNTGRCCRTCSLHSLLSVAFFIGDGLPLSIRWCHLLGPSTITIKKITFYNYTKMRLVYFTLK</sequence>
<dbReference type="EMBL" id="GAIX01007774">
    <property type="protein sequence ID" value="JAA84786.1"/>
    <property type="molecule type" value="Transcribed_RNA"/>
</dbReference>
<evidence type="ECO:0000313" key="1">
    <source>
        <dbReference type="EMBL" id="JAA84786.1"/>
    </source>
</evidence>